<dbReference type="GO" id="GO:0061630">
    <property type="term" value="F:ubiquitin protein ligase activity"/>
    <property type="evidence" value="ECO:0007669"/>
    <property type="project" value="UniProtKB-EC"/>
</dbReference>
<dbReference type="PROSITE" id="PS51873">
    <property type="entry name" value="TRIAD"/>
    <property type="match status" value="1"/>
</dbReference>
<keyword evidence="8" id="KW-0862">Zinc</keyword>
<dbReference type="WBParaSite" id="MCU_011830-RA">
    <property type="protein sequence ID" value="MCU_011830-RA"/>
    <property type="gene ID" value="MCU_011830"/>
</dbReference>
<dbReference type="SUPFAM" id="SSF57850">
    <property type="entry name" value="RING/U-box"/>
    <property type="match status" value="2"/>
</dbReference>
<dbReference type="InterPro" id="IPR044066">
    <property type="entry name" value="TRIAD_supradom"/>
</dbReference>
<comment type="catalytic activity">
    <reaction evidence="1">
        <text>[E2 ubiquitin-conjugating enzyme]-S-ubiquitinyl-L-cysteine + [acceptor protein]-L-lysine = [E2 ubiquitin-conjugating enzyme]-L-cysteine + [acceptor protein]-N(6)-ubiquitinyl-L-lysine.</text>
        <dbReference type="EC" id="2.3.2.31"/>
    </reaction>
</comment>
<dbReference type="InterPro" id="IPR002867">
    <property type="entry name" value="IBR_dom"/>
</dbReference>
<reference evidence="11" key="1">
    <citation type="submission" date="2019-11" db="UniProtKB">
        <authorList>
            <consortium name="WormBaseParasite"/>
        </authorList>
    </citation>
    <scope>IDENTIFICATION</scope>
</reference>
<sequence>MMEDVVRCPRAGCSGTCLADDEYLARCPVCRHAFCPQCLRLYHRGTECKQAATADAGESEDEEEEEDDGDGKEDNGAILWRIAHEPDPAKRRLLLERQLQLAGSNMADDLVAMKFRSQNFHRCPTCRLFVDKISGCNNVFCPICQANFVFGSS</sequence>
<evidence type="ECO:0000256" key="4">
    <source>
        <dbReference type="ARBA" id="ARBA00022723"/>
    </source>
</evidence>
<feature type="region of interest" description="Disordered" evidence="9">
    <location>
        <begin position="52"/>
        <end position="77"/>
    </location>
</feature>
<evidence type="ECO:0000256" key="7">
    <source>
        <dbReference type="ARBA" id="ARBA00022786"/>
    </source>
</evidence>
<evidence type="ECO:0000313" key="11">
    <source>
        <dbReference type="WBParaSite" id="MCU_011830-RA"/>
    </source>
</evidence>
<evidence type="ECO:0000256" key="2">
    <source>
        <dbReference type="ARBA" id="ARBA00012251"/>
    </source>
</evidence>
<evidence type="ECO:0000256" key="6">
    <source>
        <dbReference type="ARBA" id="ARBA00022771"/>
    </source>
</evidence>
<dbReference type="GO" id="GO:0016567">
    <property type="term" value="P:protein ubiquitination"/>
    <property type="evidence" value="ECO:0007669"/>
    <property type="project" value="InterPro"/>
</dbReference>
<dbReference type="EC" id="2.3.2.31" evidence="2"/>
<dbReference type="AlphaFoldDB" id="A0A5K3FYI8"/>
<evidence type="ECO:0000256" key="8">
    <source>
        <dbReference type="ARBA" id="ARBA00022833"/>
    </source>
</evidence>
<dbReference type="Pfam" id="PF01485">
    <property type="entry name" value="IBR"/>
    <property type="match status" value="1"/>
</dbReference>
<proteinExistence type="predicted"/>
<keyword evidence="3" id="KW-0808">Transferase</keyword>
<dbReference type="Gene3D" id="1.20.120.1750">
    <property type="match status" value="1"/>
</dbReference>
<accession>A0A5K3FYI8</accession>
<keyword evidence="7" id="KW-0833">Ubl conjugation pathway</keyword>
<keyword evidence="4" id="KW-0479">Metal-binding</keyword>
<feature type="compositionally biased region" description="Acidic residues" evidence="9">
    <location>
        <begin position="57"/>
        <end position="71"/>
    </location>
</feature>
<evidence type="ECO:0000256" key="1">
    <source>
        <dbReference type="ARBA" id="ARBA00001798"/>
    </source>
</evidence>
<evidence type="ECO:0000259" key="10">
    <source>
        <dbReference type="PROSITE" id="PS51873"/>
    </source>
</evidence>
<organism evidence="11">
    <name type="scientific">Mesocestoides corti</name>
    <name type="common">Flatworm</name>
    <dbReference type="NCBI Taxonomy" id="53468"/>
    <lineage>
        <taxon>Eukaryota</taxon>
        <taxon>Metazoa</taxon>
        <taxon>Spiralia</taxon>
        <taxon>Lophotrochozoa</taxon>
        <taxon>Platyhelminthes</taxon>
        <taxon>Cestoda</taxon>
        <taxon>Eucestoda</taxon>
        <taxon>Cyclophyllidea</taxon>
        <taxon>Mesocestoididae</taxon>
        <taxon>Mesocestoides</taxon>
    </lineage>
</organism>
<evidence type="ECO:0000256" key="3">
    <source>
        <dbReference type="ARBA" id="ARBA00022679"/>
    </source>
</evidence>
<evidence type="ECO:0000256" key="9">
    <source>
        <dbReference type="SAM" id="MobiDB-lite"/>
    </source>
</evidence>
<dbReference type="InterPro" id="IPR031127">
    <property type="entry name" value="E3_UB_ligase_RBR"/>
</dbReference>
<protein>
    <recommendedName>
        <fullName evidence="2">RBR-type E3 ubiquitin transferase</fullName>
        <ecNumber evidence="2">2.3.2.31</ecNumber>
    </recommendedName>
</protein>
<dbReference type="GO" id="GO:0008270">
    <property type="term" value="F:zinc ion binding"/>
    <property type="evidence" value="ECO:0007669"/>
    <property type="project" value="UniProtKB-KW"/>
</dbReference>
<name>A0A5K3FYI8_MESCO</name>
<dbReference type="PANTHER" id="PTHR11685">
    <property type="entry name" value="RBR FAMILY RING FINGER AND IBR DOMAIN-CONTAINING"/>
    <property type="match status" value="1"/>
</dbReference>
<evidence type="ECO:0000256" key="5">
    <source>
        <dbReference type="ARBA" id="ARBA00022737"/>
    </source>
</evidence>
<keyword evidence="5" id="KW-0677">Repeat</keyword>
<keyword evidence="6" id="KW-0863">Zinc-finger</keyword>
<feature type="domain" description="RING-type" evidence="10">
    <location>
        <begin position="1"/>
        <end position="153"/>
    </location>
</feature>